<dbReference type="EMBL" id="JARBHB010000005">
    <property type="protein sequence ID" value="KAJ8884244.1"/>
    <property type="molecule type" value="Genomic_DNA"/>
</dbReference>
<feature type="compositionally biased region" description="Basic and acidic residues" evidence="3">
    <location>
        <begin position="209"/>
        <end position="222"/>
    </location>
</feature>
<dbReference type="InterPro" id="IPR000504">
    <property type="entry name" value="RRM_dom"/>
</dbReference>
<gene>
    <name evidence="5" type="ORF">PR048_016101</name>
</gene>
<dbReference type="InterPro" id="IPR035979">
    <property type="entry name" value="RBD_domain_sf"/>
</dbReference>
<feature type="region of interest" description="Disordered" evidence="3">
    <location>
        <begin position="116"/>
        <end position="272"/>
    </location>
</feature>
<protein>
    <recommendedName>
        <fullName evidence="4">RRM domain-containing protein</fullName>
    </recommendedName>
</protein>
<comment type="caution">
    <text evidence="5">The sequence shown here is derived from an EMBL/GenBank/DDBJ whole genome shotgun (WGS) entry which is preliminary data.</text>
</comment>
<dbReference type="Pfam" id="PF00076">
    <property type="entry name" value="RRM_1"/>
    <property type="match status" value="1"/>
</dbReference>
<dbReference type="PANTHER" id="PTHR23236:SF11">
    <property type="entry name" value="EUKARYOTIC TRANSLATION INITIATION FACTOR 4H"/>
    <property type="match status" value="1"/>
</dbReference>
<evidence type="ECO:0000313" key="5">
    <source>
        <dbReference type="EMBL" id="KAJ8884244.1"/>
    </source>
</evidence>
<evidence type="ECO:0000313" key="6">
    <source>
        <dbReference type="Proteomes" id="UP001159363"/>
    </source>
</evidence>
<sequence length="272" mass="29413">MSRRGERGFRNNTFEDEGRPRRPLPTEPPFVAFVGNLPELLVQGDVDRIFERAFEADPIKLKYVRMVKDRDTDRFKGFCYVELEDCRDLERVLNLDGLLSVEGRCLKIDVADDKKKGGGGGFDRGRGRGGNFPRGRGGFEGGGNFGDRGGQSNPRNAAGGYGARGGRGPPGPAGGGFPEAGRRDWPRGAAWGGGPGPSPSPAGAGWNPQKDRPVAERARDTKPPPPSDGSARPRLQLQPRTVKEPLNQLAETSQSAKIFGGARPRDEKLPNK</sequence>
<feature type="domain" description="RRM" evidence="4">
    <location>
        <begin position="30"/>
        <end position="113"/>
    </location>
</feature>
<dbReference type="SMART" id="SM00360">
    <property type="entry name" value="RRM"/>
    <property type="match status" value="1"/>
</dbReference>
<proteinExistence type="predicted"/>
<keyword evidence="1 2" id="KW-0694">RNA-binding</keyword>
<name>A0ABQ9HJ59_9NEOP</name>
<dbReference type="PROSITE" id="PS50102">
    <property type="entry name" value="RRM"/>
    <property type="match status" value="1"/>
</dbReference>
<keyword evidence="6" id="KW-1185">Reference proteome</keyword>
<dbReference type="Gene3D" id="3.30.70.330">
    <property type="match status" value="1"/>
</dbReference>
<feature type="compositionally biased region" description="Gly residues" evidence="3">
    <location>
        <begin position="118"/>
        <end position="149"/>
    </location>
</feature>
<evidence type="ECO:0000256" key="1">
    <source>
        <dbReference type="ARBA" id="ARBA00022884"/>
    </source>
</evidence>
<dbReference type="SUPFAM" id="SSF54928">
    <property type="entry name" value="RNA-binding domain, RBD"/>
    <property type="match status" value="1"/>
</dbReference>
<evidence type="ECO:0000259" key="4">
    <source>
        <dbReference type="PROSITE" id="PS50102"/>
    </source>
</evidence>
<reference evidence="5 6" key="1">
    <citation type="submission" date="2023-02" db="EMBL/GenBank/DDBJ databases">
        <title>LHISI_Scaffold_Assembly.</title>
        <authorList>
            <person name="Stuart O.P."/>
            <person name="Cleave R."/>
            <person name="Magrath M.J.L."/>
            <person name="Mikheyev A.S."/>
        </authorList>
    </citation>
    <scope>NUCLEOTIDE SEQUENCE [LARGE SCALE GENOMIC DNA]</scope>
    <source>
        <strain evidence="5">Daus_M_001</strain>
        <tissue evidence="5">Leg muscle</tissue>
    </source>
</reference>
<evidence type="ECO:0000256" key="2">
    <source>
        <dbReference type="PROSITE-ProRule" id="PRU00176"/>
    </source>
</evidence>
<feature type="compositionally biased region" description="Basic and acidic residues" evidence="3">
    <location>
        <begin position="263"/>
        <end position="272"/>
    </location>
</feature>
<dbReference type="PANTHER" id="PTHR23236">
    <property type="entry name" value="EUKARYOTIC TRANSLATION INITIATION FACTOR 4B/4H"/>
    <property type="match status" value="1"/>
</dbReference>
<accession>A0ABQ9HJ59</accession>
<dbReference type="Proteomes" id="UP001159363">
    <property type="component" value="Chromosome 4"/>
</dbReference>
<organism evidence="5 6">
    <name type="scientific">Dryococelus australis</name>
    <dbReference type="NCBI Taxonomy" id="614101"/>
    <lineage>
        <taxon>Eukaryota</taxon>
        <taxon>Metazoa</taxon>
        <taxon>Ecdysozoa</taxon>
        <taxon>Arthropoda</taxon>
        <taxon>Hexapoda</taxon>
        <taxon>Insecta</taxon>
        <taxon>Pterygota</taxon>
        <taxon>Neoptera</taxon>
        <taxon>Polyneoptera</taxon>
        <taxon>Phasmatodea</taxon>
        <taxon>Verophasmatodea</taxon>
        <taxon>Anareolatae</taxon>
        <taxon>Phasmatidae</taxon>
        <taxon>Eurycanthinae</taxon>
        <taxon>Dryococelus</taxon>
    </lineage>
</organism>
<feature type="region of interest" description="Disordered" evidence="3">
    <location>
        <begin position="1"/>
        <end position="27"/>
    </location>
</feature>
<feature type="compositionally biased region" description="Gly residues" evidence="3">
    <location>
        <begin position="159"/>
        <end position="178"/>
    </location>
</feature>
<evidence type="ECO:0000256" key="3">
    <source>
        <dbReference type="SAM" id="MobiDB-lite"/>
    </source>
</evidence>
<dbReference type="InterPro" id="IPR012677">
    <property type="entry name" value="Nucleotide-bd_a/b_plait_sf"/>
</dbReference>